<feature type="compositionally biased region" description="Acidic residues" evidence="3">
    <location>
        <begin position="41"/>
        <end position="55"/>
    </location>
</feature>
<comment type="caution">
    <text evidence="4">The sequence shown here is derived from an EMBL/GenBank/DDBJ whole genome shotgun (WGS) entry which is preliminary data.</text>
</comment>
<feature type="region of interest" description="Disordered" evidence="3">
    <location>
        <begin position="365"/>
        <end position="423"/>
    </location>
</feature>
<organism evidence="4 5">
    <name type="scientific">Cerrena zonata</name>
    <dbReference type="NCBI Taxonomy" id="2478898"/>
    <lineage>
        <taxon>Eukaryota</taxon>
        <taxon>Fungi</taxon>
        <taxon>Dikarya</taxon>
        <taxon>Basidiomycota</taxon>
        <taxon>Agaricomycotina</taxon>
        <taxon>Agaricomycetes</taxon>
        <taxon>Polyporales</taxon>
        <taxon>Cerrenaceae</taxon>
        <taxon>Cerrena</taxon>
    </lineage>
</organism>
<dbReference type="InterPro" id="IPR002164">
    <property type="entry name" value="NAP_family"/>
</dbReference>
<reference evidence="4 5" key="1">
    <citation type="submission" date="2022-09" db="EMBL/GenBank/DDBJ databases">
        <authorList>
            <person name="Palmer J.M."/>
        </authorList>
    </citation>
    <scope>NUCLEOTIDE SEQUENCE [LARGE SCALE GENOMIC DNA]</scope>
    <source>
        <strain evidence="4 5">DSM 7382</strain>
    </source>
</reference>
<dbReference type="Proteomes" id="UP001385951">
    <property type="component" value="Unassembled WGS sequence"/>
</dbReference>
<proteinExistence type="inferred from homology"/>
<feature type="region of interest" description="Disordered" evidence="3">
    <location>
        <begin position="1"/>
        <end position="56"/>
    </location>
</feature>
<gene>
    <name evidence="4" type="ORF">QCA50_008716</name>
</gene>
<comment type="similarity">
    <text evidence="1 2">Belongs to the nucleosome assembly protein (NAP) family.</text>
</comment>
<dbReference type="EMBL" id="JASBNA010000011">
    <property type="protein sequence ID" value="KAK7688344.1"/>
    <property type="molecule type" value="Genomic_DNA"/>
</dbReference>
<feature type="compositionally biased region" description="Acidic residues" evidence="3">
    <location>
        <begin position="365"/>
        <end position="396"/>
    </location>
</feature>
<accession>A0AAW0GEB8</accession>
<evidence type="ECO:0000256" key="2">
    <source>
        <dbReference type="RuleBase" id="RU003876"/>
    </source>
</evidence>
<feature type="region of interest" description="Disordered" evidence="3">
    <location>
        <begin position="134"/>
        <end position="176"/>
    </location>
</feature>
<dbReference type="GO" id="GO:0006334">
    <property type="term" value="P:nucleosome assembly"/>
    <property type="evidence" value="ECO:0007669"/>
    <property type="project" value="InterPro"/>
</dbReference>
<dbReference type="GO" id="GO:0005634">
    <property type="term" value="C:nucleus"/>
    <property type="evidence" value="ECO:0007669"/>
    <property type="project" value="InterPro"/>
</dbReference>
<dbReference type="InterPro" id="IPR037231">
    <property type="entry name" value="NAP-like_sf"/>
</dbReference>
<dbReference type="FunFam" id="3.30.1120.90:FF:000003">
    <property type="entry name" value="Nucleosome assembly protein"/>
    <property type="match status" value="1"/>
</dbReference>
<dbReference type="SUPFAM" id="SSF143113">
    <property type="entry name" value="NAP-like"/>
    <property type="match status" value="1"/>
</dbReference>
<dbReference type="Gene3D" id="3.30.1120.90">
    <property type="entry name" value="Nucleosome assembly protein"/>
    <property type="match status" value="1"/>
</dbReference>
<evidence type="ECO:0000313" key="5">
    <source>
        <dbReference type="Proteomes" id="UP001385951"/>
    </source>
</evidence>
<dbReference type="Pfam" id="PF00956">
    <property type="entry name" value="NAP"/>
    <property type="match status" value="1"/>
</dbReference>
<evidence type="ECO:0008006" key="6">
    <source>
        <dbReference type="Google" id="ProtNLM"/>
    </source>
</evidence>
<dbReference type="Gene3D" id="1.20.5.1500">
    <property type="match status" value="1"/>
</dbReference>
<evidence type="ECO:0000256" key="3">
    <source>
        <dbReference type="SAM" id="MobiDB-lite"/>
    </source>
</evidence>
<evidence type="ECO:0000256" key="1">
    <source>
        <dbReference type="ARBA" id="ARBA00009947"/>
    </source>
</evidence>
<evidence type="ECO:0000313" key="4">
    <source>
        <dbReference type="EMBL" id="KAK7688344.1"/>
    </source>
</evidence>
<sequence length="423" mass="48198">MSSTIPINQFDPTAPTPQNTPLTHAPIAQGLSRPTVPDITEANEEEDDDDDEPSPDEIRQAMLGLVQGRLGELVGRSSGYVESLPVEIKLNIEALKGVHAKQTELQNQYKRECLALEKKYAELHKPLYERRKEIVSGASKPTPEEIKAGEETSLKDDEEFSAPSKEGKEPSPDGVPEFWLTALRNHPILNEIITDRDAAALKHLVDVRIEYLPTSDTTPGFKLLFQFNANEFFENTLLEKTYLYQEEVGYAGDFVYDRAIGTEIKWKEDKDLTKEFEIKKQRNKNTNRTRLVRKARPAESFFNFFSPPIPPNEDTLKTTDIEIEDLEEIDEKLELDYQIGEDIKEKVIPHAVDWFTGKALQFEDFDDDDDDDFEDIDDEDDDEDAFEDEDSDSEEELPARRRGPPKSRAAASSNVNPDECKQQ</sequence>
<dbReference type="PANTHER" id="PTHR11875">
    <property type="entry name" value="TESTIS-SPECIFIC Y-ENCODED PROTEIN"/>
    <property type="match status" value="1"/>
</dbReference>
<feature type="compositionally biased region" description="Polar residues" evidence="3">
    <location>
        <begin position="1"/>
        <end position="22"/>
    </location>
</feature>
<name>A0AAW0GEB8_9APHY</name>
<protein>
    <recommendedName>
        <fullName evidence="6">Nucleosome assembly protein</fullName>
    </recommendedName>
</protein>
<feature type="compositionally biased region" description="Basic and acidic residues" evidence="3">
    <location>
        <begin position="142"/>
        <end position="155"/>
    </location>
</feature>
<dbReference type="AlphaFoldDB" id="A0AAW0GEB8"/>
<keyword evidence="5" id="KW-1185">Reference proteome</keyword>